<organism evidence="1 2">
    <name type="scientific">Aspergillus cristatus</name>
    <name type="common">Chinese Fuzhuan brick tea-fermentation fungus</name>
    <name type="synonym">Eurotium cristatum</name>
    <dbReference type="NCBI Taxonomy" id="573508"/>
    <lineage>
        <taxon>Eukaryota</taxon>
        <taxon>Fungi</taxon>
        <taxon>Dikarya</taxon>
        <taxon>Ascomycota</taxon>
        <taxon>Pezizomycotina</taxon>
        <taxon>Eurotiomycetes</taxon>
        <taxon>Eurotiomycetidae</taxon>
        <taxon>Eurotiales</taxon>
        <taxon>Aspergillaceae</taxon>
        <taxon>Aspergillus</taxon>
        <taxon>Aspergillus subgen. Aspergillus</taxon>
    </lineage>
</organism>
<dbReference type="AlphaFoldDB" id="A0A1E3B650"/>
<dbReference type="OrthoDB" id="5377405at2759"/>
<gene>
    <name evidence="1" type="ORF">SI65_08717</name>
</gene>
<dbReference type="STRING" id="573508.A0A1E3B650"/>
<protein>
    <submittedName>
        <fullName evidence="1">Uncharacterized protein</fullName>
    </submittedName>
</protein>
<dbReference type="Proteomes" id="UP000094569">
    <property type="component" value="Unassembled WGS sequence"/>
</dbReference>
<comment type="caution">
    <text evidence="1">The sequence shown here is derived from an EMBL/GenBank/DDBJ whole genome shotgun (WGS) entry which is preliminary data.</text>
</comment>
<keyword evidence="2" id="KW-1185">Reference proteome</keyword>
<evidence type="ECO:0000313" key="2">
    <source>
        <dbReference type="Proteomes" id="UP000094569"/>
    </source>
</evidence>
<dbReference type="VEuPathDB" id="FungiDB:SI65_08717"/>
<accession>A0A1E3B650</accession>
<sequence length="313" mass="34699">MSHDLLDTLVNAQHTLMGWGGVPRDGFQQFAKELRGGGGELLRHLSIPQDEYQAFVKLFLVAHVGRPIVQIEQSVDLDRISHCTVRSFAQDSNLGITWEMFEQARNGVPESFIGLSRLLSPFYKPLNEIDIKDCPSKPGHIATRPILSQLGMILPGTVTFDNIQLHKYYNLNESITSINAAILAEQITTTQTAAVPDPVTLLISGKLTQTGERAVLGYHLPWFNSGDPDPCLLFQLSPLHDVFRGGNAVRPGWKIDSDENLIFRESSNGMALVLGKDCKRATVSHHVSGKGMYDATAWRGDWQADVQVEEIEI</sequence>
<dbReference type="EMBL" id="JXNT01000014">
    <property type="protein sequence ID" value="ODM15876.1"/>
    <property type="molecule type" value="Genomic_DNA"/>
</dbReference>
<proteinExistence type="predicted"/>
<reference evidence="1 2" key="1">
    <citation type="journal article" date="2016" name="BMC Genomics">
        <title>Comparative genomic and transcriptomic analyses of the Fuzhuan brick tea-fermentation fungus Aspergillus cristatus.</title>
        <authorList>
            <person name="Ge Y."/>
            <person name="Wang Y."/>
            <person name="Liu Y."/>
            <person name="Tan Y."/>
            <person name="Ren X."/>
            <person name="Zhang X."/>
            <person name="Hyde K.D."/>
            <person name="Liu Y."/>
            <person name="Liu Z."/>
        </authorList>
    </citation>
    <scope>NUCLEOTIDE SEQUENCE [LARGE SCALE GENOMIC DNA]</scope>
    <source>
        <strain evidence="1 2">GZAAS20.1005</strain>
    </source>
</reference>
<evidence type="ECO:0000313" key="1">
    <source>
        <dbReference type="EMBL" id="ODM15876.1"/>
    </source>
</evidence>
<name>A0A1E3B650_ASPCR</name>